<comment type="similarity">
    <text evidence="2">Belongs to the SNU66/SART1 family.</text>
</comment>
<evidence type="ECO:0000256" key="3">
    <source>
        <dbReference type="ARBA" id="ARBA00023242"/>
    </source>
</evidence>
<proteinExistence type="inferred from homology"/>
<evidence type="ECO:0000256" key="2">
    <source>
        <dbReference type="ARBA" id="ARBA00006076"/>
    </source>
</evidence>
<reference evidence="5" key="1">
    <citation type="submission" date="2019-11" db="EMBL/GenBank/DDBJ databases">
        <authorList>
            <person name="Liu Y."/>
            <person name="Hou J."/>
            <person name="Li T.-Q."/>
            <person name="Guan C.-H."/>
            <person name="Wu X."/>
            <person name="Wu H.-Z."/>
            <person name="Ling F."/>
            <person name="Zhang R."/>
            <person name="Shi X.-G."/>
            <person name="Ren J.-P."/>
            <person name="Chen E.-F."/>
            <person name="Sun J.-M."/>
        </authorList>
    </citation>
    <scope>NUCLEOTIDE SEQUENCE</scope>
    <source>
        <strain evidence="5">Adult_tree_wgs_1</strain>
        <tissue evidence="5">Leaves</tissue>
    </source>
</reference>
<keyword evidence="3" id="KW-0539">Nucleus</keyword>
<dbReference type="PANTHER" id="PTHR14152">
    <property type="entry name" value="SQUAMOUS CELL CARCINOMA ANTIGEN RECOGNISED BY CYTOTOXIC T LYMPHOCYTES"/>
    <property type="match status" value="1"/>
</dbReference>
<dbReference type="GO" id="GO:0045292">
    <property type="term" value="P:mRNA cis splicing, via spliceosome"/>
    <property type="evidence" value="ECO:0007669"/>
    <property type="project" value="TreeGrafter"/>
</dbReference>
<evidence type="ECO:0000256" key="1">
    <source>
        <dbReference type="ARBA" id="ARBA00004123"/>
    </source>
</evidence>
<dbReference type="EMBL" id="WJXA01000001">
    <property type="protein sequence ID" value="KAF7151999.1"/>
    <property type="molecule type" value="Genomic_DNA"/>
</dbReference>
<dbReference type="GO" id="GO:0046540">
    <property type="term" value="C:U4/U6 x U5 tri-snRNP complex"/>
    <property type="evidence" value="ECO:0007669"/>
    <property type="project" value="TreeGrafter"/>
</dbReference>
<dbReference type="Pfam" id="PF03343">
    <property type="entry name" value="SART-1"/>
    <property type="match status" value="2"/>
</dbReference>
<protein>
    <recommendedName>
        <fullName evidence="7">SART-1 family protein DOT2</fullName>
    </recommendedName>
</protein>
<gene>
    <name evidence="5" type="ORF">RHSIM_Rhsim01G0112900</name>
</gene>
<feature type="compositionally biased region" description="Basic residues" evidence="4">
    <location>
        <begin position="254"/>
        <end position="263"/>
    </location>
</feature>
<dbReference type="Proteomes" id="UP000626092">
    <property type="component" value="Unassembled WGS sequence"/>
</dbReference>
<organism evidence="5 6">
    <name type="scientific">Rhododendron simsii</name>
    <name type="common">Sims's rhododendron</name>
    <dbReference type="NCBI Taxonomy" id="118357"/>
    <lineage>
        <taxon>Eukaryota</taxon>
        <taxon>Viridiplantae</taxon>
        <taxon>Streptophyta</taxon>
        <taxon>Embryophyta</taxon>
        <taxon>Tracheophyta</taxon>
        <taxon>Spermatophyta</taxon>
        <taxon>Magnoliopsida</taxon>
        <taxon>eudicotyledons</taxon>
        <taxon>Gunneridae</taxon>
        <taxon>Pentapetalae</taxon>
        <taxon>asterids</taxon>
        <taxon>Ericales</taxon>
        <taxon>Ericaceae</taxon>
        <taxon>Ericoideae</taxon>
        <taxon>Rhodoreae</taxon>
        <taxon>Rhododendron</taxon>
    </lineage>
</organism>
<dbReference type="InterPro" id="IPR005011">
    <property type="entry name" value="SNU66/SART1"/>
</dbReference>
<accession>A0A834HDI0</accession>
<evidence type="ECO:0000313" key="5">
    <source>
        <dbReference type="EMBL" id="KAF7151999.1"/>
    </source>
</evidence>
<dbReference type="OrthoDB" id="5583at2759"/>
<evidence type="ECO:0000313" key="6">
    <source>
        <dbReference type="Proteomes" id="UP000626092"/>
    </source>
</evidence>
<feature type="region of interest" description="Disordered" evidence="4">
    <location>
        <begin position="246"/>
        <end position="286"/>
    </location>
</feature>
<sequence length="881" mass="99160">MEEPFELNDLNDFEVDEGLKAPASGMSIETIEEAQKYYEDYVGKYVAKIENDGVVEETNETGEDGKGIPKKRAKSDGDDDDDDTSSAWIMVVFVVAINIRPGFAGIGSSPTLLLMCPKTIKFWGIVLGHYNLVPQNDKVLDHYNSVVCWVTIGKASIFLSLAASLARKRDKLRVIRLGKWVELAGKVQSISPSPGHTIFGLVMFGDFVRRSIAAKASSYRWKRKKDIWIKILWVVAIVERWEGKHDDSEEKDHRSKHRSSKSSRIREDKDHRRREKERDAAKYRDRDRERKGGSWIKIRRGKDDVMKPEKEILRVRNTSICKGKGIGYGTCMVHILHILLNKGPIDAHTYLAIGIALYDSHIFEKKMNKLLMLPQHTARMIDEFCFRDLAGRWTCLKIKKDILMRLGLRGNSGCKWTFHCTSDKITSSDYYTHEEMVQFKKPKKKKSLRKKEKIDLDALEAEAVSAGLGVGDLGSRNDGRRKAIKEEQERLEAEMRSNAYQAAYAKADEASKALRLQQTRAVETEEDDDTPVFGDDDDLHKSLERARKLALKKQGEVAASGPQAIALLTASTGSHSTADDQNATSGETQENKVVFTEMEEFVWGLQLDEEAHKPDGEDVFMEEDIAPKALDQETNDEDGGWTEVKDTDKEEHAADDDKEEILPDETIHETAVGKGLSGALKLLKDRGTLKETVEWGGRNMDKKKSKLVGIYENDGQKEIRIERLDEFGRILTPKEAFRLLSHKFHGKGPGKTKQEKRIREYHEELKVKQMKNSDTPSESVERMREAQARLKTPYLVLSGNVKPGQTSDPSSGFATVEKDLPGGLTPMLGDRKVEHFLGIKRKGHAGARLCVFPMAAVSGWVALGSNSVFSLEHAHLLPVSG</sequence>
<evidence type="ECO:0008006" key="7">
    <source>
        <dbReference type="Google" id="ProtNLM"/>
    </source>
</evidence>
<dbReference type="PANTHER" id="PTHR14152:SF5">
    <property type="entry name" value="U4_U6.U5 TRI-SNRNP-ASSOCIATED PROTEIN 1"/>
    <property type="match status" value="1"/>
</dbReference>
<keyword evidence="6" id="KW-1185">Reference proteome</keyword>
<dbReference type="AlphaFoldDB" id="A0A834HDI0"/>
<feature type="region of interest" description="Disordered" evidence="4">
    <location>
        <begin position="56"/>
        <end position="83"/>
    </location>
</feature>
<comment type="subcellular location">
    <subcellularLocation>
        <location evidence="1">Nucleus</location>
    </subcellularLocation>
</comment>
<comment type="caution">
    <text evidence="5">The sequence shown here is derived from an EMBL/GenBank/DDBJ whole genome shotgun (WGS) entry which is preliminary data.</text>
</comment>
<feature type="compositionally biased region" description="Basic and acidic residues" evidence="4">
    <location>
        <begin position="264"/>
        <end position="286"/>
    </location>
</feature>
<feature type="region of interest" description="Disordered" evidence="4">
    <location>
        <begin position="628"/>
        <end position="656"/>
    </location>
</feature>
<dbReference type="GO" id="GO:0000481">
    <property type="term" value="P:maturation of 5S rRNA"/>
    <property type="evidence" value="ECO:0007669"/>
    <property type="project" value="TreeGrafter"/>
</dbReference>
<evidence type="ECO:0000256" key="4">
    <source>
        <dbReference type="SAM" id="MobiDB-lite"/>
    </source>
</evidence>
<feature type="compositionally biased region" description="Basic and acidic residues" evidence="4">
    <location>
        <begin position="643"/>
        <end position="652"/>
    </location>
</feature>
<name>A0A834HDI0_RHOSS</name>